<dbReference type="EMBL" id="CP021422">
    <property type="protein sequence ID" value="ASB41959.1"/>
    <property type="molecule type" value="Genomic_DNA"/>
</dbReference>
<accession>A0A1Z2XU89</accession>
<dbReference type="EMBL" id="CP065321">
    <property type="protein sequence ID" value="QQR31225.1"/>
    <property type="molecule type" value="Genomic_DNA"/>
</dbReference>
<feature type="transmembrane region" description="Helical" evidence="1">
    <location>
        <begin position="83"/>
        <end position="106"/>
    </location>
</feature>
<feature type="transmembrane region" description="Helical" evidence="1">
    <location>
        <begin position="118"/>
        <end position="137"/>
    </location>
</feature>
<feature type="transmembrane region" description="Helical" evidence="1">
    <location>
        <begin position="52"/>
        <end position="71"/>
    </location>
</feature>
<dbReference type="AlphaFoldDB" id="A0A1Z2XU89"/>
<keyword evidence="1" id="KW-0812">Transmembrane</keyword>
<reference evidence="3 5" key="3">
    <citation type="submission" date="2020-11" db="EMBL/GenBank/DDBJ databases">
        <title>Closed and high quality bacterial genomes of the OMM12 community.</title>
        <authorList>
            <person name="Marbouty M."/>
            <person name="Lamy-Besnier Q."/>
            <person name="Debarbieux L."/>
            <person name="Koszul R."/>
        </authorList>
    </citation>
    <scope>NUCLEOTIDE SEQUENCE [LARGE SCALE GENOMIC DNA]</scope>
    <source>
        <strain evidence="3 5">KB18</strain>
    </source>
</reference>
<protein>
    <submittedName>
        <fullName evidence="3">Uncharacterized protein</fullName>
    </submittedName>
</protein>
<evidence type="ECO:0000313" key="2">
    <source>
        <dbReference type="EMBL" id="ASB41959.1"/>
    </source>
</evidence>
<keyword evidence="1" id="KW-0472">Membrane</keyword>
<reference evidence="4" key="2">
    <citation type="submission" date="2017-05" db="EMBL/GenBank/DDBJ databases">
        <title>Improved OligoMM genomes.</title>
        <authorList>
            <person name="Garzetti D."/>
        </authorList>
    </citation>
    <scope>NUCLEOTIDE SEQUENCE [LARGE SCALE GENOMIC DNA]</scope>
    <source>
        <strain evidence="4">KB18</strain>
    </source>
</reference>
<keyword evidence="1" id="KW-1133">Transmembrane helix</keyword>
<dbReference type="Proteomes" id="UP000596035">
    <property type="component" value="Chromosome"/>
</dbReference>
<name>A0A1Z2XU89_9FIRM</name>
<organism evidence="3 5">
    <name type="scientific">Acutalibacter muris</name>
    <dbReference type="NCBI Taxonomy" id="1796620"/>
    <lineage>
        <taxon>Bacteria</taxon>
        <taxon>Bacillati</taxon>
        <taxon>Bacillota</taxon>
        <taxon>Clostridia</taxon>
        <taxon>Eubacteriales</taxon>
        <taxon>Acutalibacteraceae</taxon>
        <taxon>Acutalibacter</taxon>
    </lineage>
</organism>
<evidence type="ECO:0000313" key="5">
    <source>
        <dbReference type="Proteomes" id="UP000596035"/>
    </source>
</evidence>
<reference evidence="2" key="1">
    <citation type="journal article" date="2017" name="Genome Announc.">
        <title>High-Quality Whole-Genome Sequences of the Oligo-Mouse-Microbiota Bacterial Community.</title>
        <authorList>
            <person name="Garzetti D."/>
            <person name="Brugiroux S."/>
            <person name="Bunk B."/>
            <person name="Pukall R."/>
            <person name="McCoy K.D."/>
            <person name="Macpherson A.J."/>
            <person name="Stecher B."/>
        </authorList>
    </citation>
    <scope>NUCLEOTIDE SEQUENCE</scope>
    <source>
        <strain evidence="2">KB18</strain>
    </source>
</reference>
<evidence type="ECO:0000256" key="1">
    <source>
        <dbReference type="SAM" id="Phobius"/>
    </source>
</evidence>
<evidence type="ECO:0000313" key="3">
    <source>
        <dbReference type="EMBL" id="QQR31225.1"/>
    </source>
</evidence>
<evidence type="ECO:0000313" key="4">
    <source>
        <dbReference type="Proteomes" id="UP000196710"/>
    </source>
</evidence>
<dbReference type="RefSeq" id="WP_066538909.1">
    <property type="nucleotide sequence ID" value="NZ_CAJTCQ010000001.1"/>
</dbReference>
<dbReference type="Proteomes" id="UP000196710">
    <property type="component" value="Chromosome"/>
</dbReference>
<dbReference type="KEGG" id="amur:ADH66_15635"/>
<sequence length="150" mass="16795">MKKCFMGDDGLDERQLLLRGDVYKHSLILMMALLLIDGFLRDEGIVWAQGMWGNILIFWAGMGLALVEFILRDILPRSRRQNSLYIFLGLCGLVLAVLIGTSIFIGHEPLIENGALNTRGAGLIQAAVMLGVCLLFIGKRVYDGRRRDEE</sequence>
<gene>
    <name evidence="2" type="ORF">ADH66_15635</name>
    <name evidence="3" type="ORF">I5Q82_06010</name>
</gene>
<keyword evidence="4" id="KW-1185">Reference proteome</keyword>
<proteinExistence type="predicted"/>
<feature type="transmembrane region" description="Helical" evidence="1">
    <location>
        <begin position="21"/>
        <end position="40"/>
    </location>
</feature>